<accession>A0ABS4AQP9</accession>
<organism evidence="2 3">
    <name type="scientific">Roseomonas nitratireducens</name>
    <dbReference type="NCBI Taxonomy" id="2820810"/>
    <lineage>
        <taxon>Bacteria</taxon>
        <taxon>Pseudomonadati</taxon>
        <taxon>Pseudomonadota</taxon>
        <taxon>Alphaproteobacteria</taxon>
        <taxon>Acetobacterales</taxon>
        <taxon>Roseomonadaceae</taxon>
        <taxon>Roseomonas</taxon>
    </lineage>
</organism>
<name>A0ABS4AQP9_9PROT</name>
<dbReference type="Proteomes" id="UP000680815">
    <property type="component" value="Unassembled WGS sequence"/>
</dbReference>
<dbReference type="RefSeq" id="WP_209351074.1">
    <property type="nucleotide sequence ID" value="NZ_JAGIYZ010000005.1"/>
</dbReference>
<feature type="transmembrane region" description="Helical" evidence="1">
    <location>
        <begin position="41"/>
        <end position="63"/>
    </location>
</feature>
<proteinExistence type="predicted"/>
<keyword evidence="3" id="KW-1185">Reference proteome</keyword>
<evidence type="ECO:0000256" key="1">
    <source>
        <dbReference type="SAM" id="Phobius"/>
    </source>
</evidence>
<evidence type="ECO:0008006" key="4">
    <source>
        <dbReference type="Google" id="ProtNLM"/>
    </source>
</evidence>
<evidence type="ECO:0000313" key="3">
    <source>
        <dbReference type="Proteomes" id="UP000680815"/>
    </source>
</evidence>
<feature type="transmembrane region" description="Helical" evidence="1">
    <location>
        <begin position="164"/>
        <end position="187"/>
    </location>
</feature>
<comment type="caution">
    <text evidence="2">The sequence shown here is derived from an EMBL/GenBank/DDBJ whole genome shotgun (WGS) entry which is preliminary data.</text>
</comment>
<feature type="transmembrane region" description="Helical" evidence="1">
    <location>
        <begin position="112"/>
        <end position="133"/>
    </location>
</feature>
<sequence length="189" mass="19815">MPPPGSVARGIAASLMLARGRAVGVQAFVPSMDEARASFRAAAICLPLFLLLRAFGPGAAAAVDPARALFADILAYVCSWAGFAVASLPMAEAMGRRALWPRFIAAWNWSNLVQYIVLAVLTLPAMLGLGGIVADLLGLVGLAYALWLQWFVARAALMVSGLRAIAFVLLDFGIAVFLSGLVIRMAALG</sequence>
<keyword evidence="1" id="KW-0472">Membrane</keyword>
<reference evidence="2 3" key="1">
    <citation type="submission" date="2021-03" db="EMBL/GenBank/DDBJ databases">
        <authorList>
            <person name="So Y."/>
        </authorList>
    </citation>
    <scope>NUCLEOTIDE SEQUENCE [LARGE SCALE GENOMIC DNA]</scope>
    <source>
        <strain evidence="2 3">PWR1</strain>
    </source>
</reference>
<gene>
    <name evidence="2" type="ORF">J5Y09_07190</name>
</gene>
<keyword evidence="1" id="KW-1133">Transmembrane helix</keyword>
<dbReference type="EMBL" id="JAGIYZ010000005">
    <property type="protein sequence ID" value="MBP0463690.1"/>
    <property type="molecule type" value="Genomic_DNA"/>
</dbReference>
<protein>
    <recommendedName>
        <fullName evidence="4">Yip1 domain-containing protein</fullName>
    </recommendedName>
</protein>
<evidence type="ECO:0000313" key="2">
    <source>
        <dbReference type="EMBL" id="MBP0463690.1"/>
    </source>
</evidence>
<feature type="transmembrane region" description="Helical" evidence="1">
    <location>
        <begin position="139"/>
        <end position="157"/>
    </location>
</feature>
<feature type="transmembrane region" description="Helical" evidence="1">
    <location>
        <begin position="69"/>
        <end position="91"/>
    </location>
</feature>
<keyword evidence="1" id="KW-0812">Transmembrane</keyword>